<feature type="region of interest" description="Disordered" evidence="1">
    <location>
        <begin position="153"/>
        <end position="178"/>
    </location>
</feature>
<evidence type="ECO:0000256" key="1">
    <source>
        <dbReference type="SAM" id="MobiDB-lite"/>
    </source>
</evidence>
<accession>A0A1I7U0V5</accession>
<sequence>MPITHKFEAGDVVLQKGFPMILLKKTTMKKNPAWKVRFFNYQQTDPRVLEHNLVALHINDEITVPHSSWSALHPGAMEEAKEHLRNENKRWGSKVERNISQSRMASNRIIRSFDDNDNEFFENGDGVAAPAAAAASAPARAPAQALAPAVAAHQNRRRRAEDHDEAPPTRRQRVEPAAQPAVGFFRRIKNAVFRWMGM</sequence>
<keyword evidence="2" id="KW-1185">Reference proteome</keyword>
<dbReference type="AlphaFoldDB" id="A0A1I7U0V5"/>
<proteinExistence type="predicted"/>
<reference evidence="3" key="1">
    <citation type="submission" date="2016-11" db="UniProtKB">
        <authorList>
            <consortium name="WormBaseParasite"/>
        </authorList>
    </citation>
    <scope>IDENTIFICATION</scope>
</reference>
<protein>
    <submittedName>
        <fullName evidence="3">DUF2439 domain-containing protein</fullName>
    </submittedName>
</protein>
<name>A0A1I7U0V5_9PELO</name>
<feature type="compositionally biased region" description="Basic and acidic residues" evidence="1">
    <location>
        <begin position="159"/>
        <end position="174"/>
    </location>
</feature>
<evidence type="ECO:0000313" key="2">
    <source>
        <dbReference type="Proteomes" id="UP000095282"/>
    </source>
</evidence>
<organism evidence="2 3">
    <name type="scientific">Caenorhabditis tropicalis</name>
    <dbReference type="NCBI Taxonomy" id="1561998"/>
    <lineage>
        <taxon>Eukaryota</taxon>
        <taxon>Metazoa</taxon>
        <taxon>Ecdysozoa</taxon>
        <taxon>Nematoda</taxon>
        <taxon>Chromadorea</taxon>
        <taxon>Rhabditida</taxon>
        <taxon>Rhabditina</taxon>
        <taxon>Rhabditomorpha</taxon>
        <taxon>Rhabditoidea</taxon>
        <taxon>Rhabditidae</taxon>
        <taxon>Peloderinae</taxon>
        <taxon>Caenorhabditis</taxon>
    </lineage>
</organism>
<evidence type="ECO:0000313" key="3">
    <source>
        <dbReference type="WBParaSite" id="Csp11.Scaffold629.g13733.t1"/>
    </source>
</evidence>
<dbReference type="Proteomes" id="UP000095282">
    <property type="component" value="Unplaced"/>
</dbReference>
<dbReference type="WBParaSite" id="Csp11.Scaffold629.g13733.t1">
    <property type="protein sequence ID" value="Csp11.Scaffold629.g13733.t1"/>
    <property type="gene ID" value="Csp11.Scaffold629.g13733"/>
</dbReference>